<dbReference type="AlphaFoldDB" id="A0A8T4II10"/>
<evidence type="ECO:0000256" key="2">
    <source>
        <dbReference type="PROSITE-ProRule" id="PRU00169"/>
    </source>
</evidence>
<dbReference type="InterPro" id="IPR036388">
    <property type="entry name" value="WH-like_DNA-bd_sf"/>
</dbReference>
<dbReference type="SMART" id="SM00448">
    <property type="entry name" value="REC"/>
    <property type="match status" value="1"/>
</dbReference>
<dbReference type="CDD" id="cd00383">
    <property type="entry name" value="trans_reg_C"/>
    <property type="match status" value="1"/>
</dbReference>
<dbReference type="GO" id="GO:0000156">
    <property type="term" value="F:phosphorelay response regulator activity"/>
    <property type="evidence" value="ECO:0007669"/>
    <property type="project" value="TreeGrafter"/>
</dbReference>
<dbReference type="Gene3D" id="3.40.50.2300">
    <property type="match status" value="1"/>
</dbReference>
<evidence type="ECO:0000256" key="4">
    <source>
        <dbReference type="SAM" id="MobiDB-lite"/>
    </source>
</evidence>
<evidence type="ECO:0000259" key="6">
    <source>
        <dbReference type="PROSITE" id="PS51755"/>
    </source>
</evidence>
<dbReference type="PANTHER" id="PTHR48111:SF28">
    <property type="entry name" value="TRANSCRIPTIONAL REGULATORY PROTEIN TCRX-RELATED"/>
    <property type="match status" value="1"/>
</dbReference>
<dbReference type="PANTHER" id="PTHR48111">
    <property type="entry name" value="REGULATOR OF RPOS"/>
    <property type="match status" value="1"/>
</dbReference>
<gene>
    <name evidence="7" type="ORF">KDA82_00685</name>
</gene>
<keyword evidence="1 3" id="KW-0238">DNA-binding</keyword>
<dbReference type="Gene3D" id="1.10.10.10">
    <property type="entry name" value="Winged helix-like DNA-binding domain superfamily/Winged helix DNA-binding domain"/>
    <property type="match status" value="1"/>
</dbReference>
<evidence type="ECO:0000313" key="8">
    <source>
        <dbReference type="Proteomes" id="UP000675554"/>
    </source>
</evidence>
<dbReference type="Pfam" id="PF00486">
    <property type="entry name" value="Trans_reg_C"/>
    <property type="match status" value="1"/>
</dbReference>
<sequence length="261" mass="28351">MKPSTAQKPASSSTRTATVLVVEDEPSIADVLAITLRFHGFAVVTAAGAQAAVEAARAARPDAVLLDIALPDGDGRQVCRVLRAEHADLAVVFLTARDAPAEVVQGLTLGGDDYITKPFNVDEVVARLHAVLRRTRAATARGADRADRPASPERPPVLRHGDLELDEATYTVRRGGRSADLTPTEFALLRHLVRHADRIVPKEQLLRDVWRYEHTVESTVVETYISYLRRKLAPLGPPLIRTRRGVGYGLRPAEDQGTGAP</sequence>
<feature type="domain" description="Response regulatory" evidence="5">
    <location>
        <begin position="18"/>
        <end position="132"/>
    </location>
</feature>
<reference evidence="7" key="1">
    <citation type="submission" date="2021-04" db="EMBL/GenBank/DDBJ databases">
        <title>Sequencing of actinobacteria type strains.</title>
        <authorList>
            <person name="Nguyen G.-S."/>
            <person name="Wentzel A."/>
        </authorList>
    </citation>
    <scope>NUCLEOTIDE SEQUENCE</scope>
    <source>
        <strain evidence="7">DSM 42095</strain>
    </source>
</reference>
<feature type="compositionally biased region" description="Basic and acidic residues" evidence="4">
    <location>
        <begin position="142"/>
        <end position="151"/>
    </location>
</feature>
<dbReference type="InterPro" id="IPR001867">
    <property type="entry name" value="OmpR/PhoB-type_DNA-bd"/>
</dbReference>
<dbReference type="EMBL" id="JAGSMN010000011">
    <property type="protein sequence ID" value="MBR7671578.1"/>
    <property type="molecule type" value="Genomic_DNA"/>
</dbReference>
<comment type="caution">
    <text evidence="7">The sequence shown here is derived from an EMBL/GenBank/DDBJ whole genome shotgun (WGS) entry which is preliminary data.</text>
</comment>
<feature type="modified residue" description="4-aspartylphosphate" evidence="2">
    <location>
        <position position="67"/>
    </location>
</feature>
<proteinExistence type="predicted"/>
<dbReference type="GO" id="GO:0000976">
    <property type="term" value="F:transcription cis-regulatory region binding"/>
    <property type="evidence" value="ECO:0007669"/>
    <property type="project" value="TreeGrafter"/>
</dbReference>
<keyword evidence="2" id="KW-0597">Phosphoprotein</keyword>
<dbReference type="Proteomes" id="UP000675554">
    <property type="component" value="Unassembled WGS sequence"/>
</dbReference>
<evidence type="ECO:0000256" key="3">
    <source>
        <dbReference type="PROSITE-ProRule" id="PRU01091"/>
    </source>
</evidence>
<dbReference type="Pfam" id="PF00072">
    <property type="entry name" value="Response_reg"/>
    <property type="match status" value="1"/>
</dbReference>
<dbReference type="GO" id="GO:0005829">
    <property type="term" value="C:cytosol"/>
    <property type="evidence" value="ECO:0007669"/>
    <property type="project" value="TreeGrafter"/>
</dbReference>
<evidence type="ECO:0000313" key="7">
    <source>
        <dbReference type="EMBL" id="MBR7671578.1"/>
    </source>
</evidence>
<feature type="domain" description="OmpR/PhoB-type" evidence="6">
    <location>
        <begin position="155"/>
        <end position="252"/>
    </location>
</feature>
<keyword evidence="8" id="KW-1185">Reference proteome</keyword>
<dbReference type="GO" id="GO:0006355">
    <property type="term" value="P:regulation of DNA-templated transcription"/>
    <property type="evidence" value="ECO:0007669"/>
    <property type="project" value="InterPro"/>
</dbReference>
<accession>A0A8T4II10</accession>
<evidence type="ECO:0000259" key="5">
    <source>
        <dbReference type="PROSITE" id="PS50110"/>
    </source>
</evidence>
<name>A0A8T4II10_9ACTN</name>
<dbReference type="InterPro" id="IPR039420">
    <property type="entry name" value="WalR-like"/>
</dbReference>
<feature type="region of interest" description="Disordered" evidence="4">
    <location>
        <begin position="139"/>
        <end position="162"/>
    </location>
</feature>
<dbReference type="InterPro" id="IPR011006">
    <property type="entry name" value="CheY-like_superfamily"/>
</dbReference>
<dbReference type="SUPFAM" id="SSF52172">
    <property type="entry name" value="CheY-like"/>
    <property type="match status" value="1"/>
</dbReference>
<dbReference type="SMART" id="SM00862">
    <property type="entry name" value="Trans_reg_C"/>
    <property type="match status" value="1"/>
</dbReference>
<evidence type="ECO:0000256" key="1">
    <source>
        <dbReference type="ARBA" id="ARBA00023125"/>
    </source>
</evidence>
<protein>
    <submittedName>
        <fullName evidence="7">Response regulator transcription factor</fullName>
    </submittedName>
</protein>
<feature type="DNA-binding region" description="OmpR/PhoB-type" evidence="3">
    <location>
        <begin position="155"/>
        <end position="252"/>
    </location>
</feature>
<dbReference type="InterPro" id="IPR001789">
    <property type="entry name" value="Sig_transdc_resp-reg_receiver"/>
</dbReference>
<organism evidence="7 8">
    <name type="scientific">Streptomyces daliensis</name>
    <dbReference type="NCBI Taxonomy" id="299421"/>
    <lineage>
        <taxon>Bacteria</taxon>
        <taxon>Bacillati</taxon>
        <taxon>Actinomycetota</taxon>
        <taxon>Actinomycetes</taxon>
        <taxon>Kitasatosporales</taxon>
        <taxon>Streptomycetaceae</taxon>
        <taxon>Streptomyces</taxon>
    </lineage>
</organism>
<dbReference type="PROSITE" id="PS51755">
    <property type="entry name" value="OMPR_PHOB"/>
    <property type="match status" value="1"/>
</dbReference>
<dbReference type="PROSITE" id="PS50110">
    <property type="entry name" value="RESPONSE_REGULATORY"/>
    <property type="match status" value="1"/>
</dbReference>
<dbReference type="GO" id="GO:0032993">
    <property type="term" value="C:protein-DNA complex"/>
    <property type="evidence" value="ECO:0007669"/>
    <property type="project" value="TreeGrafter"/>
</dbReference>